<dbReference type="Gramene" id="ONH94443">
    <property type="protein sequence ID" value="ONH94443"/>
    <property type="gene ID" value="PRUPE_7G017100"/>
</dbReference>
<evidence type="ECO:0000256" key="1">
    <source>
        <dbReference type="SAM" id="SignalP"/>
    </source>
</evidence>
<proteinExistence type="predicted"/>
<feature type="signal peptide" evidence="1">
    <location>
        <begin position="1"/>
        <end position="34"/>
    </location>
</feature>
<evidence type="ECO:0000313" key="2">
    <source>
        <dbReference type="EMBL" id="ONH94443.1"/>
    </source>
</evidence>
<evidence type="ECO:0000313" key="3">
    <source>
        <dbReference type="Proteomes" id="UP000006882"/>
    </source>
</evidence>
<name>A0A251N566_PRUPE</name>
<evidence type="ECO:0008006" key="4">
    <source>
        <dbReference type="Google" id="ProtNLM"/>
    </source>
</evidence>
<protein>
    <recommendedName>
        <fullName evidence="4">Secreted protein</fullName>
    </recommendedName>
</protein>
<reference evidence="2 3" key="1">
    <citation type="journal article" date="2013" name="Nat. Genet.">
        <title>The high-quality draft genome of peach (Prunus persica) identifies unique patterns of genetic diversity, domestication and genome evolution.</title>
        <authorList>
            <consortium name="International Peach Genome Initiative"/>
            <person name="Verde I."/>
            <person name="Abbott A.G."/>
            <person name="Scalabrin S."/>
            <person name="Jung S."/>
            <person name="Shu S."/>
            <person name="Marroni F."/>
            <person name="Zhebentyayeva T."/>
            <person name="Dettori M.T."/>
            <person name="Grimwood J."/>
            <person name="Cattonaro F."/>
            <person name="Zuccolo A."/>
            <person name="Rossini L."/>
            <person name="Jenkins J."/>
            <person name="Vendramin E."/>
            <person name="Meisel L.A."/>
            <person name="Decroocq V."/>
            <person name="Sosinski B."/>
            <person name="Prochnik S."/>
            <person name="Mitros T."/>
            <person name="Policriti A."/>
            <person name="Cipriani G."/>
            <person name="Dondini L."/>
            <person name="Ficklin S."/>
            <person name="Goodstein D.M."/>
            <person name="Xuan P."/>
            <person name="Del Fabbro C."/>
            <person name="Aramini V."/>
            <person name="Copetti D."/>
            <person name="Gonzalez S."/>
            <person name="Horner D.S."/>
            <person name="Falchi R."/>
            <person name="Lucas S."/>
            <person name="Mica E."/>
            <person name="Maldonado J."/>
            <person name="Lazzari B."/>
            <person name="Bielenberg D."/>
            <person name="Pirona R."/>
            <person name="Miculan M."/>
            <person name="Barakat A."/>
            <person name="Testolin R."/>
            <person name="Stella A."/>
            <person name="Tartarini S."/>
            <person name="Tonutti P."/>
            <person name="Arus P."/>
            <person name="Orellana A."/>
            <person name="Wells C."/>
            <person name="Main D."/>
            <person name="Vizzotto G."/>
            <person name="Silva H."/>
            <person name="Salamini F."/>
            <person name="Schmutz J."/>
            <person name="Morgante M."/>
            <person name="Rokhsar D.S."/>
        </authorList>
    </citation>
    <scope>NUCLEOTIDE SEQUENCE [LARGE SCALE GENOMIC DNA]</scope>
    <source>
        <strain evidence="3">cv. Nemared</strain>
    </source>
</reference>
<dbReference type="EMBL" id="CM007657">
    <property type="protein sequence ID" value="ONH94443.1"/>
    <property type="molecule type" value="Genomic_DNA"/>
</dbReference>
<dbReference type="AlphaFoldDB" id="A0A251N566"/>
<sequence>MYSWPSSLMLLLLSCKMVLKRSGWEKLFIPGVEARSYYIFQFLERIKANGSSSAAPTYLERICISYSPNATFELFL</sequence>
<organism evidence="2 3">
    <name type="scientific">Prunus persica</name>
    <name type="common">Peach</name>
    <name type="synonym">Amygdalus persica</name>
    <dbReference type="NCBI Taxonomy" id="3760"/>
    <lineage>
        <taxon>Eukaryota</taxon>
        <taxon>Viridiplantae</taxon>
        <taxon>Streptophyta</taxon>
        <taxon>Embryophyta</taxon>
        <taxon>Tracheophyta</taxon>
        <taxon>Spermatophyta</taxon>
        <taxon>Magnoliopsida</taxon>
        <taxon>eudicotyledons</taxon>
        <taxon>Gunneridae</taxon>
        <taxon>Pentapetalae</taxon>
        <taxon>rosids</taxon>
        <taxon>fabids</taxon>
        <taxon>Rosales</taxon>
        <taxon>Rosaceae</taxon>
        <taxon>Amygdaloideae</taxon>
        <taxon>Amygdaleae</taxon>
        <taxon>Prunus</taxon>
    </lineage>
</organism>
<keyword evidence="3" id="KW-1185">Reference proteome</keyword>
<feature type="chain" id="PRO_5012354776" description="Secreted protein" evidence="1">
    <location>
        <begin position="35"/>
        <end position="76"/>
    </location>
</feature>
<dbReference type="Proteomes" id="UP000006882">
    <property type="component" value="Chromosome G7"/>
</dbReference>
<accession>A0A251N566</accession>
<keyword evidence="1" id="KW-0732">Signal</keyword>
<gene>
    <name evidence="2" type="ORF">PRUPE_7G017100</name>
</gene>